<evidence type="ECO:0000256" key="3">
    <source>
        <dbReference type="ARBA" id="ARBA00023014"/>
    </source>
</evidence>
<evidence type="ECO:0000256" key="1">
    <source>
        <dbReference type="ARBA" id="ARBA00022723"/>
    </source>
</evidence>
<dbReference type="Proteomes" id="UP000198656">
    <property type="component" value="Unassembled WGS sequence"/>
</dbReference>
<evidence type="ECO:0000256" key="2">
    <source>
        <dbReference type="ARBA" id="ARBA00023004"/>
    </source>
</evidence>
<evidence type="ECO:0000313" key="5">
    <source>
        <dbReference type="EMBL" id="SDH98267.1"/>
    </source>
</evidence>
<proteinExistence type="predicted"/>
<protein>
    <submittedName>
        <fullName evidence="5">4Fe-4S binding domain-containing protein</fullName>
    </submittedName>
</protein>
<dbReference type="InterPro" id="IPR017896">
    <property type="entry name" value="4Fe4S_Fe-S-bd"/>
</dbReference>
<keyword evidence="1" id="KW-0479">Metal-binding</keyword>
<dbReference type="Gene3D" id="3.30.70.20">
    <property type="match status" value="1"/>
</dbReference>
<keyword evidence="3" id="KW-0411">Iron-sulfur</keyword>
<feature type="domain" description="4Fe-4S ferredoxin-type" evidence="4">
    <location>
        <begin position="172"/>
        <end position="201"/>
    </location>
</feature>
<sequence length="251" mass="28904">MKVFYFTATGNSLDVAKRFGGEMYSIPKVLKGDQFHFEDETIGLVFPCYGFATPKIVREFIEKITLKSPYIFVIMTYGNKLAGGVNSFVRYAEEKNIHVQYADGLLMIDNYLPFFNIEKQKMKEKYTEENLSRLLNDVKQKKRFIRNESFTDSMLTKAIQYLYKRHPNFNSDKDFTVGNNCNQCGTCVKVCPRNNIKLHELKPAYGGDCEFCLACINLCPQKAIRLKKESNPNARYLNGNITLKEIITANN</sequence>
<dbReference type="PROSITE" id="PS51379">
    <property type="entry name" value="4FE4S_FER_2"/>
    <property type="match status" value="2"/>
</dbReference>
<keyword evidence="6" id="KW-1185">Reference proteome</keyword>
<accession>A0A1G8GV69</accession>
<organism evidence="5 6">
    <name type="scientific">Desulfosporosinus hippei DSM 8344</name>
    <dbReference type="NCBI Taxonomy" id="1121419"/>
    <lineage>
        <taxon>Bacteria</taxon>
        <taxon>Bacillati</taxon>
        <taxon>Bacillota</taxon>
        <taxon>Clostridia</taxon>
        <taxon>Eubacteriales</taxon>
        <taxon>Desulfitobacteriaceae</taxon>
        <taxon>Desulfosporosinus</taxon>
    </lineage>
</organism>
<dbReference type="RefSeq" id="WP_092334930.1">
    <property type="nucleotide sequence ID" value="NZ_FNCP01000023.1"/>
</dbReference>
<dbReference type="InterPro" id="IPR017900">
    <property type="entry name" value="4Fe4S_Fe_S_CS"/>
</dbReference>
<dbReference type="SUPFAM" id="SSF54862">
    <property type="entry name" value="4Fe-4S ferredoxins"/>
    <property type="match status" value="1"/>
</dbReference>
<dbReference type="AlphaFoldDB" id="A0A1G8GV69"/>
<evidence type="ECO:0000259" key="4">
    <source>
        <dbReference type="PROSITE" id="PS51379"/>
    </source>
</evidence>
<dbReference type="PROSITE" id="PS00198">
    <property type="entry name" value="4FE4S_FER_1"/>
    <property type="match status" value="2"/>
</dbReference>
<gene>
    <name evidence="5" type="ORF">SAMN05443529_12367</name>
</gene>
<dbReference type="InterPro" id="IPR029039">
    <property type="entry name" value="Flavoprotein-like_sf"/>
</dbReference>
<keyword evidence="2" id="KW-0408">Iron</keyword>
<reference evidence="6" key="1">
    <citation type="submission" date="2016-10" db="EMBL/GenBank/DDBJ databases">
        <authorList>
            <person name="Varghese N."/>
            <person name="Submissions S."/>
        </authorList>
    </citation>
    <scope>NUCLEOTIDE SEQUENCE [LARGE SCALE GENOMIC DNA]</scope>
    <source>
        <strain evidence="6">DSM 8344</strain>
    </source>
</reference>
<dbReference type="STRING" id="1121419.SAMN05443529_12367"/>
<dbReference type="Pfam" id="PF12838">
    <property type="entry name" value="Fer4_7"/>
    <property type="match status" value="1"/>
</dbReference>
<name>A0A1G8GV69_9FIRM</name>
<dbReference type="GO" id="GO:0051536">
    <property type="term" value="F:iron-sulfur cluster binding"/>
    <property type="evidence" value="ECO:0007669"/>
    <property type="project" value="UniProtKB-KW"/>
</dbReference>
<feature type="domain" description="4Fe-4S ferredoxin-type" evidence="4">
    <location>
        <begin position="209"/>
        <end position="229"/>
    </location>
</feature>
<dbReference type="OrthoDB" id="9813995at2"/>
<evidence type="ECO:0000313" key="6">
    <source>
        <dbReference type="Proteomes" id="UP000198656"/>
    </source>
</evidence>
<dbReference type="SUPFAM" id="SSF52218">
    <property type="entry name" value="Flavoproteins"/>
    <property type="match status" value="1"/>
</dbReference>
<dbReference type="EMBL" id="FNCP01000023">
    <property type="protein sequence ID" value="SDH98267.1"/>
    <property type="molecule type" value="Genomic_DNA"/>
</dbReference>
<dbReference type="GO" id="GO:0046872">
    <property type="term" value="F:metal ion binding"/>
    <property type="evidence" value="ECO:0007669"/>
    <property type="project" value="UniProtKB-KW"/>
</dbReference>
<dbReference type="InterPro" id="IPR047964">
    <property type="entry name" value="EFR1-like"/>
</dbReference>
<dbReference type="NCBIfam" id="NF038196">
    <property type="entry name" value="ferrodoxin_EFR1"/>
    <property type="match status" value="1"/>
</dbReference>